<dbReference type="RefSeq" id="WP_110105640.1">
    <property type="nucleotide sequence ID" value="NZ_JACBZZ010000001.1"/>
</dbReference>
<dbReference type="Proteomes" id="UP000246303">
    <property type="component" value="Unassembled WGS sequence"/>
</dbReference>
<evidence type="ECO:0008006" key="3">
    <source>
        <dbReference type="Google" id="ProtNLM"/>
    </source>
</evidence>
<name>A0A2V3DTB0_9MICC</name>
<comment type="caution">
    <text evidence="1">The sequence shown here is derived from an EMBL/GenBank/DDBJ whole genome shotgun (WGS) entry which is preliminary data.</text>
</comment>
<evidence type="ECO:0000313" key="2">
    <source>
        <dbReference type="Proteomes" id="UP000246303"/>
    </source>
</evidence>
<dbReference type="OrthoDB" id="4952928at2"/>
<dbReference type="EMBL" id="QHLZ01000003">
    <property type="protein sequence ID" value="PXA66456.1"/>
    <property type="molecule type" value="Genomic_DNA"/>
</dbReference>
<gene>
    <name evidence="1" type="ORF">CVS29_07215</name>
</gene>
<organism evidence="1 2">
    <name type="scientific">Arthrobacter psychrochitiniphilus</name>
    <dbReference type="NCBI Taxonomy" id="291045"/>
    <lineage>
        <taxon>Bacteria</taxon>
        <taxon>Bacillati</taxon>
        <taxon>Actinomycetota</taxon>
        <taxon>Actinomycetes</taxon>
        <taxon>Micrococcales</taxon>
        <taxon>Micrococcaceae</taxon>
        <taxon>Arthrobacter</taxon>
    </lineage>
</organism>
<evidence type="ECO:0000313" key="1">
    <source>
        <dbReference type="EMBL" id="PXA66456.1"/>
    </source>
</evidence>
<keyword evidence="2" id="KW-1185">Reference proteome</keyword>
<sequence>MTASNDGCTGEGHYTLATSAVGPVPALPASTLGAGYTPKIGLVGTKVNAKVPTVSLMVWANEPKPSTDETFKDLALGDELTFRGYTLKITSICPGNTQFDLLTQAEPTD</sequence>
<reference evidence="1 2" key="1">
    <citation type="submission" date="2018-05" db="EMBL/GenBank/DDBJ databases">
        <title>Genetic diversity of glacier-inhabiting Cryobacterium bacteria in China and description of Cryobacterium mengkeensis sp. nov. and Arthrobacter glacialis sp. nov.</title>
        <authorList>
            <person name="Liu Q."/>
            <person name="Xin Y.-H."/>
        </authorList>
    </citation>
    <scope>NUCLEOTIDE SEQUENCE [LARGE SCALE GENOMIC DNA]</scope>
    <source>
        <strain evidence="1 2">GP3</strain>
    </source>
</reference>
<dbReference type="AlphaFoldDB" id="A0A2V3DTB0"/>
<accession>A0A2V3DTB0</accession>
<proteinExistence type="predicted"/>
<protein>
    <recommendedName>
        <fullName evidence="3">Phage tail protein</fullName>
    </recommendedName>
</protein>